<accession>A0ABX1MBS1</accession>
<sequence>MSQEIYFLADENYGARSDLSVSLFEKGKWLYTEHYLLLMSHQKVMNNKVSCRVDALQKIVINLQNNGGENYG</sequence>
<gene>
    <name evidence="1" type="ORF">DP115_17550</name>
</gene>
<proteinExistence type="predicted"/>
<reference evidence="1 2" key="1">
    <citation type="submission" date="2018-06" db="EMBL/GenBank/DDBJ databases">
        <title>Comparative genomics of Brasilonema spp. strains.</title>
        <authorList>
            <person name="Alvarenga D.O."/>
            <person name="Fiore M.F."/>
            <person name="Varani A.M."/>
        </authorList>
    </citation>
    <scope>NUCLEOTIDE SEQUENCE [LARGE SCALE GENOMIC DNA]</scope>
    <source>
        <strain evidence="1 2">UFV-OR1</strain>
    </source>
</reference>
<comment type="caution">
    <text evidence="1">The sequence shown here is derived from an EMBL/GenBank/DDBJ whole genome shotgun (WGS) entry which is preliminary data.</text>
</comment>
<dbReference type="RefSeq" id="WP_169266063.1">
    <property type="nucleotide sequence ID" value="NZ_QMEC01000066.1"/>
</dbReference>
<evidence type="ECO:0000313" key="2">
    <source>
        <dbReference type="Proteomes" id="UP000762253"/>
    </source>
</evidence>
<name>A0ABX1MBS1_9CYAN</name>
<protein>
    <submittedName>
        <fullName evidence="1">Uncharacterized protein</fullName>
    </submittedName>
</protein>
<dbReference type="Proteomes" id="UP000762253">
    <property type="component" value="Unassembled WGS sequence"/>
</dbReference>
<keyword evidence="2" id="KW-1185">Reference proteome</keyword>
<organism evidence="1 2">
    <name type="scientific">Brasilonema octagenarum UFV-OR1</name>
    <dbReference type="NCBI Taxonomy" id="417115"/>
    <lineage>
        <taxon>Bacteria</taxon>
        <taxon>Bacillati</taxon>
        <taxon>Cyanobacteriota</taxon>
        <taxon>Cyanophyceae</taxon>
        <taxon>Nostocales</taxon>
        <taxon>Scytonemataceae</taxon>
        <taxon>Brasilonema</taxon>
        <taxon>Octagenarum group</taxon>
    </lineage>
</organism>
<evidence type="ECO:0000313" key="1">
    <source>
        <dbReference type="EMBL" id="NMF64481.1"/>
    </source>
</evidence>
<dbReference type="EMBL" id="QMEC01000066">
    <property type="protein sequence ID" value="NMF64481.1"/>
    <property type="molecule type" value="Genomic_DNA"/>
</dbReference>